<dbReference type="AlphaFoldDB" id="A0AAN6JWP5"/>
<dbReference type="GO" id="GO:0016070">
    <property type="term" value="P:RNA metabolic process"/>
    <property type="evidence" value="ECO:0007669"/>
    <property type="project" value="UniProtKB-ARBA"/>
</dbReference>
<dbReference type="PANTHER" id="PTHR13165:SF0">
    <property type="entry name" value="SERRATE RNA EFFECTOR MOLECULE HOMOLOG"/>
    <property type="match status" value="1"/>
</dbReference>
<dbReference type="PANTHER" id="PTHR13165">
    <property type="entry name" value="ARSENITE-RESISTANCE PROTEIN 2"/>
    <property type="match status" value="1"/>
</dbReference>
<evidence type="ECO:0000256" key="2">
    <source>
        <dbReference type="ARBA" id="ARBA00005407"/>
    </source>
</evidence>
<feature type="compositionally biased region" description="Basic and acidic residues" evidence="4">
    <location>
        <begin position="561"/>
        <end position="579"/>
    </location>
</feature>
<comment type="subcellular location">
    <subcellularLocation>
        <location evidence="1">Nucleus</location>
    </subcellularLocation>
</comment>
<feature type="compositionally biased region" description="Basic and acidic residues" evidence="4">
    <location>
        <begin position="183"/>
        <end position="201"/>
    </location>
</feature>
<feature type="compositionally biased region" description="Basic and acidic residues" evidence="4">
    <location>
        <begin position="696"/>
        <end position="705"/>
    </location>
</feature>
<feature type="region of interest" description="Disordered" evidence="4">
    <location>
        <begin position="542"/>
        <end position="595"/>
    </location>
</feature>
<proteinExistence type="inferred from homology"/>
<evidence type="ECO:0000256" key="3">
    <source>
        <dbReference type="ARBA" id="ARBA00023242"/>
    </source>
</evidence>
<reference evidence="7" key="1">
    <citation type="journal article" date="2023" name="PhytoFront">
        <title>Draft Genome Resources of Seven Strains of Tilletia horrida, Causal Agent of Kernel Smut of Rice.</title>
        <authorList>
            <person name="Khanal S."/>
            <person name="Antony Babu S."/>
            <person name="Zhou X.G."/>
        </authorList>
    </citation>
    <scope>NUCLEOTIDE SEQUENCE</scope>
    <source>
        <strain evidence="7">TX6</strain>
    </source>
</reference>
<keyword evidence="8" id="KW-1185">Reference proteome</keyword>
<evidence type="ECO:0000259" key="6">
    <source>
        <dbReference type="Pfam" id="PF12066"/>
    </source>
</evidence>
<feature type="compositionally biased region" description="Low complexity" evidence="4">
    <location>
        <begin position="828"/>
        <end position="837"/>
    </location>
</feature>
<feature type="region of interest" description="Disordered" evidence="4">
    <location>
        <begin position="685"/>
        <end position="705"/>
    </location>
</feature>
<feature type="region of interest" description="Disordered" evidence="4">
    <location>
        <begin position="322"/>
        <end position="385"/>
    </location>
</feature>
<feature type="region of interest" description="Disordered" evidence="4">
    <location>
        <begin position="140"/>
        <end position="212"/>
    </location>
</feature>
<evidence type="ECO:0000313" key="8">
    <source>
        <dbReference type="Proteomes" id="UP001176517"/>
    </source>
</evidence>
<feature type="region of interest" description="Disordered" evidence="4">
    <location>
        <begin position="932"/>
        <end position="1109"/>
    </location>
</feature>
<feature type="region of interest" description="Disordered" evidence="4">
    <location>
        <begin position="813"/>
        <end position="892"/>
    </location>
</feature>
<name>A0AAN6JWP5_9BASI</name>
<feature type="region of interest" description="Disordered" evidence="4">
    <location>
        <begin position="1"/>
        <end position="76"/>
    </location>
</feature>
<protein>
    <recommendedName>
        <fullName evidence="9">SERRATE/Ars2 N-terminal domain-containing protein</fullName>
    </recommendedName>
</protein>
<feature type="compositionally biased region" description="Gly residues" evidence="4">
    <location>
        <begin position="1049"/>
        <end position="1059"/>
    </location>
</feature>
<feature type="compositionally biased region" description="Low complexity" evidence="4">
    <location>
        <begin position="998"/>
        <end position="1026"/>
    </location>
</feature>
<dbReference type="InterPro" id="IPR007042">
    <property type="entry name" value="SERRATE/Ars2_C"/>
</dbReference>
<feature type="compositionally biased region" description="Low complexity" evidence="4">
    <location>
        <begin position="867"/>
        <end position="877"/>
    </location>
</feature>
<dbReference type="Pfam" id="PF12066">
    <property type="entry name" value="SERRATE_Ars2_N"/>
    <property type="match status" value="1"/>
</dbReference>
<dbReference type="Proteomes" id="UP001176517">
    <property type="component" value="Unassembled WGS sequence"/>
</dbReference>
<dbReference type="GO" id="GO:0031047">
    <property type="term" value="P:regulatory ncRNA-mediated gene silencing"/>
    <property type="evidence" value="ECO:0007669"/>
    <property type="project" value="UniProtKB-ARBA"/>
</dbReference>
<dbReference type="Pfam" id="PF04959">
    <property type="entry name" value="ARS2"/>
    <property type="match status" value="1"/>
</dbReference>
<evidence type="ECO:0000256" key="4">
    <source>
        <dbReference type="SAM" id="MobiDB-lite"/>
    </source>
</evidence>
<feature type="compositionally biased region" description="Low complexity" evidence="4">
    <location>
        <begin position="341"/>
        <end position="352"/>
    </location>
</feature>
<dbReference type="InterPro" id="IPR039727">
    <property type="entry name" value="SE/Ars2"/>
</dbReference>
<evidence type="ECO:0000256" key="1">
    <source>
        <dbReference type="ARBA" id="ARBA00004123"/>
    </source>
</evidence>
<comment type="similarity">
    <text evidence="2">Belongs to the ARS2 family.</text>
</comment>
<evidence type="ECO:0000313" key="7">
    <source>
        <dbReference type="EMBL" id="KAK0547876.1"/>
    </source>
</evidence>
<feature type="compositionally biased region" description="Gly residues" evidence="4">
    <location>
        <begin position="1099"/>
        <end position="1109"/>
    </location>
</feature>
<feature type="domain" description="SERRATE/Ars2 N-terminal" evidence="6">
    <location>
        <begin position="238"/>
        <end position="320"/>
    </location>
</feature>
<feature type="region of interest" description="Disordered" evidence="4">
    <location>
        <begin position="89"/>
        <end position="126"/>
    </location>
</feature>
<gene>
    <name evidence="7" type="ORF">OC846_004699</name>
</gene>
<feature type="compositionally biased region" description="Basic and acidic residues" evidence="4">
    <location>
        <begin position="34"/>
        <end position="64"/>
    </location>
</feature>
<organism evidence="7 8">
    <name type="scientific">Tilletia horrida</name>
    <dbReference type="NCBI Taxonomy" id="155126"/>
    <lineage>
        <taxon>Eukaryota</taxon>
        <taxon>Fungi</taxon>
        <taxon>Dikarya</taxon>
        <taxon>Basidiomycota</taxon>
        <taxon>Ustilaginomycotina</taxon>
        <taxon>Exobasidiomycetes</taxon>
        <taxon>Tilletiales</taxon>
        <taxon>Tilletiaceae</taxon>
        <taxon>Tilletia</taxon>
    </lineage>
</organism>
<feature type="domain" description="SERRATE/Ars2 C-terminal" evidence="5">
    <location>
        <begin position="703"/>
        <end position="837"/>
    </location>
</feature>
<evidence type="ECO:0008006" key="9">
    <source>
        <dbReference type="Google" id="ProtNLM"/>
    </source>
</evidence>
<accession>A0AAN6JWP5</accession>
<feature type="compositionally biased region" description="Gly residues" evidence="4">
    <location>
        <begin position="934"/>
        <end position="944"/>
    </location>
</feature>
<sequence>MDRSRKRARSPGSDEDDFAAYRSRWDRAPAGGHQDWDRERDRDRSDRDRERDRRRSELDPDQNRYRQRAGSPGYEAWLDEQEAIVLQHERDLAAAAGEGSGSRSGGGNGERSGLPIASGAMRPGISERISSANGNIIDRYVPASYSGGTNGAASEGHGSGSGFGSAGASERRRFEDAAPMASDGRDTRNRERGISHNHSDSKLSSSPIKTRDPLEEDNMLSFKAFCAFVRSHDPNVNKDTTTAELYERHQAYKREFNRRAVERFWREHRYEAWFMERYSLEEEHVVARKARRKKGREGRKEKWLAELRSGVLDPLTFDAEDAIPTPQQRMLPSESSSSIRTTATLPTPTSASDGASSRWDAPPPDKDASSNAASTTSPTSSGLTPIIQELTFKRHGIMPSQERELVQIPPETTQILLVGLPTTLARNDVNAVFENEPGFQYVAYGEVNALKRWTRIAWVMFEAGTDVADVVHRLGKTQAGGVHLNMSVADRAGTGRRRLTPEYANSIERLVKDLDQAKKIIAGFEAEDRDLFNDLLVGSAAAGAGGKEDTPDKSQAANGAEAKKEEAVSGGMEVKKEQNADAESPGSGGTKAATKENGASADWLWISATYEIEKRCQTMGLAMNGADVSTEGEDEEAINKRREILKKHLDLHLDLLRVVYHCDYYLGAICDFPEELVRRIPRHVRKQPAPEQSIEQPREHTNDESWAKGVDSKAALLINPAAVDQEEYGGRSIEKIYLKAAEPYVQEEHEEKYRCSVPLGPGVCNKAFKAPLFVQKHVMNRHRPLLDELASSELSEANELNQLALDPSRVQLARIGDPGHHSNGSHHGGSNYNSPSSRNSTGEMRNNFRSDNDSSPLAHRLGPSGPPNGRSNGPPHGMNNHHGPFNFPSAPPTVMQAGLQQMAAFAAMQFGMPFNPAMLNAMANAGMQEMARNMGGGGGGGPFPGGQPQPQGQRDGSSGSMREGGGGTGTGLPLPPPPLPPALVPHSNGGMNSRNPTNSSPRINQPSNSNNNSNSNSSSSSLPSASRAGLPARPLMGRPRGSDADSSGVVGGGGSGGNNDSGPLASPSSARLPQAAPSGPDPRARRSQRSYEDLDGAAASGGGDVELQY</sequence>
<feature type="compositionally biased region" description="Gly residues" evidence="4">
    <location>
        <begin position="98"/>
        <end position="110"/>
    </location>
</feature>
<evidence type="ECO:0000259" key="5">
    <source>
        <dbReference type="Pfam" id="PF04959"/>
    </source>
</evidence>
<feature type="compositionally biased region" description="Low complexity" evidence="4">
    <location>
        <begin position="369"/>
        <end position="381"/>
    </location>
</feature>
<comment type="caution">
    <text evidence="7">The sequence shown here is derived from an EMBL/GenBank/DDBJ whole genome shotgun (WGS) entry which is preliminary data.</text>
</comment>
<feature type="compositionally biased region" description="Pro residues" evidence="4">
    <location>
        <begin position="973"/>
        <end position="983"/>
    </location>
</feature>
<keyword evidence="3" id="KW-0539">Nucleus</keyword>
<dbReference type="EMBL" id="JAPDMZ010000150">
    <property type="protein sequence ID" value="KAK0547876.1"/>
    <property type="molecule type" value="Genomic_DNA"/>
</dbReference>
<dbReference type="InterPro" id="IPR021933">
    <property type="entry name" value="SERRATE/Ars2_N"/>
</dbReference>
<feature type="compositionally biased region" description="Polar residues" evidence="4">
    <location>
        <begin position="325"/>
        <end position="340"/>
    </location>
</feature>
<dbReference type="GO" id="GO:0016604">
    <property type="term" value="C:nuclear body"/>
    <property type="evidence" value="ECO:0007669"/>
    <property type="project" value="TreeGrafter"/>
</dbReference>